<dbReference type="GO" id="GO:0005829">
    <property type="term" value="C:cytosol"/>
    <property type="evidence" value="ECO:0007669"/>
    <property type="project" value="TreeGrafter"/>
</dbReference>
<evidence type="ECO:0000259" key="8">
    <source>
        <dbReference type="PROSITE" id="PS51363"/>
    </source>
</evidence>
<keyword evidence="6" id="KW-0342">GTP-binding</keyword>
<keyword evidence="5" id="KW-0648">Protein biosynthesis</keyword>
<feature type="domain" description="W2" evidence="8">
    <location>
        <begin position="227"/>
        <end position="386"/>
    </location>
</feature>
<feature type="compositionally biased region" description="Acidic residues" evidence="7">
    <location>
        <begin position="379"/>
        <end position="400"/>
    </location>
</feature>
<dbReference type="OrthoDB" id="10250831at2759"/>
<evidence type="ECO:0000256" key="3">
    <source>
        <dbReference type="ARBA" id="ARBA00022540"/>
    </source>
</evidence>
<dbReference type="InterPro" id="IPR016024">
    <property type="entry name" value="ARM-type_fold"/>
</dbReference>
<dbReference type="AlphaFoldDB" id="A0A8S1C4E4"/>
<dbReference type="CDD" id="cd11561">
    <property type="entry name" value="W2_eIF5"/>
    <property type="match status" value="1"/>
</dbReference>
<dbReference type="PROSITE" id="PS51363">
    <property type="entry name" value="W2"/>
    <property type="match status" value="1"/>
</dbReference>
<proteinExistence type="inferred from homology"/>
<evidence type="ECO:0000256" key="5">
    <source>
        <dbReference type="ARBA" id="ARBA00022917"/>
    </source>
</evidence>
<evidence type="ECO:0000256" key="7">
    <source>
        <dbReference type="SAM" id="MobiDB-lite"/>
    </source>
</evidence>
<dbReference type="Pfam" id="PF02020">
    <property type="entry name" value="W2"/>
    <property type="match status" value="1"/>
</dbReference>
<dbReference type="SMART" id="SM00653">
    <property type="entry name" value="eIF2B_5"/>
    <property type="match status" value="1"/>
</dbReference>
<feature type="region of interest" description="Disordered" evidence="7">
    <location>
        <begin position="379"/>
        <end position="436"/>
    </location>
</feature>
<dbReference type="InterPro" id="IPR002735">
    <property type="entry name" value="Transl_init_fac_IF2/IF5_dom"/>
</dbReference>
<dbReference type="Gene3D" id="1.25.40.180">
    <property type="match status" value="1"/>
</dbReference>
<dbReference type="Gene3D" id="3.30.30.170">
    <property type="match status" value="1"/>
</dbReference>
<dbReference type="SMART" id="SM00515">
    <property type="entry name" value="eIF5C"/>
    <property type="match status" value="1"/>
</dbReference>
<evidence type="ECO:0000256" key="1">
    <source>
        <dbReference type="ARBA" id="ARBA00010397"/>
    </source>
</evidence>
<evidence type="ECO:0000313" key="10">
    <source>
        <dbReference type="Proteomes" id="UP000494165"/>
    </source>
</evidence>
<dbReference type="GO" id="GO:0005092">
    <property type="term" value="F:GDP-dissociation inhibitor activity"/>
    <property type="evidence" value="ECO:0007669"/>
    <property type="project" value="TreeGrafter"/>
</dbReference>
<protein>
    <recommendedName>
        <fullName evidence="2">Eukaryotic translation initiation factor 5</fullName>
    </recommendedName>
</protein>
<dbReference type="GO" id="GO:0003743">
    <property type="term" value="F:translation initiation factor activity"/>
    <property type="evidence" value="ECO:0007669"/>
    <property type="project" value="UniProtKB-KW"/>
</dbReference>
<feature type="compositionally biased region" description="Low complexity" evidence="7">
    <location>
        <begin position="416"/>
        <end position="425"/>
    </location>
</feature>
<keyword evidence="4" id="KW-0547">Nucleotide-binding</keyword>
<evidence type="ECO:0000256" key="4">
    <source>
        <dbReference type="ARBA" id="ARBA00022741"/>
    </source>
</evidence>
<sequence>MSVNVNRNNPDPFYRYKMPRIVAKVEGKGNGIRTVIVNMSDVAKALARPATYPTKFFGCKLGAQTQVDFKNDRYIVNGAHEASKLQDLLDGFIKKYVLCPSCDNPETVLLVKSSIINQTCKACSYYGAIKVDYGINTYIIKNPPEINPASQGKSLTEGKRGRRSKRQQDDSDDKNGRSSPPEGDESFIDDEDDVADDYWDSIAEEPSVLKEELTETLRNLTMNEDCELSEKERMDLFYEEVKKFRDAGTLGTKHKELDSMADRLEIRTKVPLILVELLCDENLLSQAGKHRLLFRRFTDDNPKAQKYVIGGLEQIIALHKNVLMPKVAHILKLFYDNDILDEKVILEWAAKVSKKYVSKELSEEMHQKAEVFVKWLREAEEEESESEEEDEDDDDDVEIEYNDRVSSTQLTKVQQPPAKKPAAAEDGIDDIDIDAI</sequence>
<dbReference type="GO" id="GO:0071074">
    <property type="term" value="F:eukaryotic initiation factor eIF2 binding"/>
    <property type="evidence" value="ECO:0007669"/>
    <property type="project" value="TreeGrafter"/>
</dbReference>
<dbReference type="Proteomes" id="UP000494165">
    <property type="component" value="Unassembled WGS sequence"/>
</dbReference>
<dbReference type="PANTHER" id="PTHR23001">
    <property type="entry name" value="EUKARYOTIC TRANSLATION INITIATION FACTOR"/>
    <property type="match status" value="1"/>
</dbReference>
<dbReference type="SUPFAM" id="SSF48371">
    <property type="entry name" value="ARM repeat"/>
    <property type="match status" value="1"/>
</dbReference>
<evidence type="ECO:0000313" key="9">
    <source>
        <dbReference type="EMBL" id="CAB3362794.1"/>
    </source>
</evidence>
<keyword evidence="3" id="KW-0396">Initiation factor</keyword>
<dbReference type="InterPro" id="IPR003307">
    <property type="entry name" value="W2_domain"/>
</dbReference>
<dbReference type="SUPFAM" id="SSF75689">
    <property type="entry name" value="Zinc-binding domain of translation initiation factor 2 beta"/>
    <property type="match status" value="1"/>
</dbReference>
<feature type="compositionally biased region" description="Polar residues" evidence="7">
    <location>
        <begin position="404"/>
        <end position="414"/>
    </location>
</feature>
<gene>
    <name evidence="9" type="ORF">CLODIP_2_CD15491</name>
</gene>
<dbReference type="InterPro" id="IPR045196">
    <property type="entry name" value="IF2/IF5"/>
</dbReference>
<dbReference type="Gene3D" id="2.20.25.350">
    <property type="match status" value="1"/>
</dbReference>
<dbReference type="InterPro" id="IPR016189">
    <property type="entry name" value="Transl_init_fac_IF2/IF5_N"/>
</dbReference>
<evidence type="ECO:0000256" key="6">
    <source>
        <dbReference type="ARBA" id="ARBA00023134"/>
    </source>
</evidence>
<comment type="similarity">
    <text evidence="1">Belongs to the eIF-2-beta/eIF-5 family.</text>
</comment>
<keyword evidence="10" id="KW-1185">Reference proteome</keyword>
<dbReference type="EMBL" id="CADEPI010000010">
    <property type="protein sequence ID" value="CAB3362794.1"/>
    <property type="molecule type" value="Genomic_DNA"/>
</dbReference>
<organism evidence="9 10">
    <name type="scientific">Cloeon dipterum</name>
    <dbReference type="NCBI Taxonomy" id="197152"/>
    <lineage>
        <taxon>Eukaryota</taxon>
        <taxon>Metazoa</taxon>
        <taxon>Ecdysozoa</taxon>
        <taxon>Arthropoda</taxon>
        <taxon>Hexapoda</taxon>
        <taxon>Insecta</taxon>
        <taxon>Pterygota</taxon>
        <taxon>Palaeoptera</taxon>
        <taxon>Ephemeroptera</taxon>
        <taxon>Pisciforma</taxon>
        <taxon>Baetidae</taxon>
        <taxon>Cloeon</taxon>
    </lineage>
</organism>
<reference evidence="9 10" key="1">
    <citation type="submission" date="2020-04" db="EMBL/GenBank/DDBJ databases">
        <authorList>
            <person name="Alioto T."/>
            <person name="Alioto T."/>
            <person name="Gomez Garrido J."/>
        </authorList>
    </citation>
    <scope>NUCLEOTIDE SEQUENCE [LARGE SCALE GENOMIC DNA]</scope>
</reference>
<dbReference type="SUPFAM" id="SSF100966">
    <property type="entry name" value="Translation initiation factor 2 beta, aIF2beta, N-terminal domain"/>
    <property type="match status" value="1"/>
</dbReference>
<feature type="region of interest" description="Disordered" evidence="7">
    <location>
        <begin position="146"/>
        <end position="190"/>
    </location>
</feature>
<dbReference type="PANTHER" id="PTHR23001:SF7">
    <property type="entry name" value="EUKARYOTIC TRANSLATION INITIATION FACTOR 5"/>
    <property type="match status" value="1"/>
</dbReference>
<feature type="compositionally biased region" description="Acidic residues" evidence="7">
    <location>
        <begin position="426"/>
        <end position="436"/>
    </location>
</feature>
<accession>A0A8S1C4E4</accession>
<dbReference type="Pfam" id="PF01873">
    <property type="entry name" value="eIF-5_eIF-2B"/>
    <property type="match status" value="1"/>
</dbReference>
<dbReference type="GO" id="GO:0001732">
    <property type="term" value="P:formation of cytoplasmic translation initiation complex"/>
    <property type="evidence" value="ECO:0007669"/>
    <property type="project" value="TreeGrafter"/>
</dbReference>
<feature type="compositionally biased region" description="Basic and acidic residues" evidence="7">
    <location>
        <begin position="166"/>
        <end position="176"/>
    </location>
</feature>
<dbReference type="FunFam" id="3.30.30.170:FF:000002">
    <property type="entry name" value="Eukaryotic translation initiation factor 5"/>
    <property type="match status" value="1"/>
</dbReference>
<dbReference type="InterPro" id="IPR016190">
    <property type="entry name" value="Transl_init_fac_IF2/IF5_Zn-bd"/>
</dbReference>
<comment type="caution">
    <text evidence="9">The sequence shown here is derived from an EMBL/GenBank/DDBJ whole genome shotgun (WGS) entry which is preliminary data.</text>
</comment>
<evidence type="ECO:0000256" key="2">
    <source>
        <dbReference type="ARBA" id="ARBA00018059"/>
    </source>
</evidence>
<name>A0A8S1C4E4_9INSE</name>
<dbReference type="GO" id="GO:0005525">
    <property type="term" value="F:GTP binding"/>
    <property type="evidence" value="ECO:0007669"/>
    <property type="project" value="UniProtKB-KW"/>
</dbReference>